<dbReference type="EMBL" id="PZQS01000009">
    <property type="protein sequence ID" value="PVD24028.1"/>
    <property type="molecule type" value="Genomic_DNA"/>
</dbReference>
<feature type="compositionally biased region" description="Polar residues" evidence="1">
    <location>
        <begin position="85"/>
        <end position="100"/>
    </location>
</feature>
<proteinExistence type="predicted"/>
<feature type="compositionally biased region" description="Low complexity" evidence="1">
    <location>
        <begin position="34"/>
        <end position="84"/>
    </location>
</feature>
<keyword evidence="4" id="KW-1185">Reference proteome</keyword>
<name>A0A2T7NS97_POMCA</name>
<organism evidence="3 4">
    <name type="scientific">Pomacea canaliculata</name>
    <name type="common">Golden apple snail</name>
    <dbReference type="NCBI Taxonomy" id="400727"/>
    <lineage>
        <taxon>Eukaryota</taxon>
        <taxon>Metazoa</taxon>
        <taxon>Spiralia</taxon>
        <taxon>Lophotrochozoa</taxon>
        <taxon>Mollusca</taxon>
        <taxon>Gastropoda</taxon>
        <taxon>Caenogastropoda</taxon>
        <taxon>Architaenioglossa</taxon>
        <taxon>Ampullarioidea</taxon>
        <taxon>Ampullariidae</taxon>
        <taxon>Pomacea</taxon>
    </lineage>
</organism>
<feature type="region of interest" description="Disordered" evidence="1">
    <location>
        <begin position="32"/>
        <end position="116"/>
    </location>
</feature>
<evidence type="ECO:0000256" key="1">
    <source>
        <dbReference type="SAM" id="MobiDB-lite"/>
    </source>
</evidence>
<dbReference type="Proteomes" id="UP000245119">
    <property type="component" value="Linkage Group LG9"/>
</dbReference>
<gene>
    <name evidence="3" type="ORF">C0Q70_14497</name>
</gene>
<sequence length="143" mass="14097">MSSEDLSSMEARMSRVASVLALLLILQAPVNSEAGTSAQGSSSSVTVGVNAASSSSASGNDPQRTSSSVTVGVSAASGSSASGSDPQGTGSSVAGSATEASGNSTTTEYSSNSTTGYNMGEEVRITWLPISIFMLTALLLAGF</sequence>
<reference evidence="3 4" key="1">
    <citation type="submission" date="2018-04" db="EMBL/GenBank/DDBJ databases">
        <title>The genome of golden apple snail Pomacea canaliculata provides insight into stress tolerance and invasive adaptation.</title>
        <authorList>
            <person name="Liu C."/>
            <person name="Liu B."/>
            <person name="Ren Y."/>
            <person name="Zhang Y."/>
            <person name="Wang H."/>
            <person name="Li S."/>
            <person name="Jiang F."/>
            <person name="Yin L."/>
            <person name="Zhang G."/>
            <person name="Qian W."/>
            <person name="Fan W."/>
        </authorList>
    </citation>
    <scope>NUCLEOTIDE SEQUENCE [LARGE SCALE GENOMIC DNA]</scope>
    <source>
        <strain evidence="3">SZHN2017</strain>
        <tissue evidence="3">Muscle</tissue>
    </source>
</reference>
<keyword evidence="2" id="KW-0732">Signal</keyword>
<evidence type="ECO:0000256" key="2">
    <source>
        <dbReference type="SAM" id="SignalP"/>
    </source>
</evidence>
<evidence type="ECO:0000313" key="4">
    <source>
        <dbReference type="Proteomes" id="UP000245119"/>
    </source>
</evidence>
<comment type="caution">
    <text evidence="3">The sequence shown here is derived from an EMBL/GenBank/DDBJ whole genome shotgun (WGS) entry which is preliminary data.</text>
</comment>
<feature type="signal peptide" evidence="2">
    <location>
        <begin position="1"/>
        <end position="32"/>
    </location>
</feature>
<feature type="chain" id="PRO_5015520913" evidence="2">
    <location>
        <begin position="33"/>
        <end position="143"/>
    </location>
</feature>
<feature type="compositionally biased region" description="Low complexity" evidence="1">
    <location>
        <begin position="101"/>
        <end position="116"/>
    </location>
</feature>
<evidence type="ECO:0000313" key="3">
    <source>
        <dbReference type="EMBL" id="PVD24028.1"/>
    </source>
</evidence>
<protein>
    <submittedName>
        <fullName evidence="3">Uncharacterized protein</fullName>
    </submittedName>
</protein>
<dbReference type="AlphaFoldDB" id="A0A2T7NS97"/>
<accession>A0A2T7NS97</accession>